<organism evidence="1 2">
    <name type="scientific">Tunturiibacter gelidiferens</name>
    <dbReference type="NCBI Taxonomy" id="3069689"/>
    <lineage>
        <taxon>Bacteria</taxon>
        <taxon>Pseudomonadati</taxon>
        <taxon>Acidobacteriota</taxon>
        <taxon>Terriglobia</taxon>
        <taxon>Terriglobales</taxon>
        <taxon>Acidobacteriaceae</taxon>
        <taxon>Tunturiibacter</taxon>
    </lineage>
</organism>
<keyword evidence="2" id="KW-1185">Reference proteome</keyword>
<sequence length="650" mass="70644">MVIPDRKRTLLVTIGASRFPKAPELGGGSSFSRSAEALLAYFLGDDGFGLDRRNLLDLFDASHAAAQQLEEIAEFLDDKQRSVDANTLPKNLLIYYVGHGLFTPTDRKYCLALRCTNASNIGFTAMRGRDLAEVVRNGAMHLRRFLILDCCFAGSMLGEFLSGPGEAANIQMIEDLPDRGTSLLCASSSQDVALAPARLDYTMFTDALLKVLNDGNPTLGEHLSMSDLKATVQNRLRNNYPLNWVRPEVHSPDMRRGDISSVPLFPNRAWPQIETRKKAEAEAERLAEIEAQNKAEAEAERLAEIEARKTAAAEAERLAEIEAQKTAAAEAKRPVEEVEQIHLEQARNQVEPPHPARTKIGDITWRVPLSVAVVVIVIVMVPILYLVIRPSPATPYNYDNPAVTAAENADPLYGSECLEDKATSCYKLGLRYDNGDGVAKNPDIAAVLYQKACNGDELAGCTHLGFLYDKGYGVAKNAGTAASLFEKACHGNEFVGCVSLGVLYATGNGIAKDESEAVTLYQKACDGHESTGCFNLAFAYAEGNGVTKDVGRASALYQKACDADKPLACVNLGTLYVYGSGVTKDFRRAAILYQKACDGNIPSGCQLLAQAYEKGNGVPSNLTKAKLLYKQVCDWGDSESCDKLKLAKFR</sequence>
<dbReference type="Proteomes" id="UP000569005">
    <property type="component" value="Unassembled WGS sequence"/>
</dbReference>
<name>A0ACC5NVC5_9BACT</name>
<proteinExistence type="predicted"/>
<protein>
    <submittedName>
        <fullName evidence="1">TPR repeat protein</fullName>
    </submittedName>
</protein>
<dbReference type="EMBL" id="JACHEA010000001">
    <property type="protein sequence ID" value="MBB5338394.1"/>
    <property type="molecule type" value="Genomic_DNA"/>
</dbReference>
<comment type="caution">
    <text evidence="1">The sequence shown here is derived from an EMBL/GenBank/DDBJ whole genome shotgun (WGS) entry which is preliminary data.</text>
</comment>
<accession>A0ACC5NVC5</accession>
<gene>
    <name evidence="1" type="ORF">HDF13_000727</name>
</gene>
<reference evidence="1" key="1">
    <citation type="submission" date="2020-08" db="EMBL/GenBank/DDBJ databases">
        <title>Genomic Encyclopedia of Type Strains, Phase IV (KMG-V): Genome sequencing to study the core and pangenomes of soil and plant-associated prokaryotes.</title>
        <authorList>
            <person name="Whitman W."/>
        </authorList>
    </citation>
    <scope>NUCLEOTIDE SEQUENCE</scope>
    <source>
        <strain evidence="1">M8UP15</strain>
    </source>
</reference>
<evidence type="ECO:0000313" key="2">
    <source>
        <dbReference type="Proteomes" id="UP000569005"/>
    </source>
</evidence>
<evidence type="ECO:0000313" key="1">
    <source>
        <dbReference type="EMBL" id="MBB5338394.1"/>
    </source>
</evidence>